<evidence type="ECO:0000313" key="2">
    <source>
        <dbReference type="Proteomes" id="UP000028582"/>
    </source>
</evidence>
<reference evidence="1 2" key="1">
    <citation type="submission" date="2013-11" db="EMBL/GenBank/DDBJ databases">
        <title>The Genome Sequence of Phytophthora parasitica P1976.</title>
        <authorList>
            <consortium name="The Broad Institute Genomics Platform"/>
            <person name="Russ C."/>
            <person name="Tyler B."/>
            <person name="Panabieres F."/>
            <person name="Shan W."/>
            <person name="Tripathy S."/>
            <person name="Grunwald N."/>
            <person name="Machado M."/>
            <person name="Johnson C.S."/>
            <person name="Walker B."/>
            <person name="Young S."/>
            <person name="Zeng Q."/>
            <person name="Gargeya S."/>
            <person name="Fitzgerald M."/>
            <person name="Haas B."/>
            <person name="Abouelleil A."/>
            <person name="Allen A.W."/>
            <person name="Alvarado L."/>
            <person name="Arachchi H.M."/>
            <person name="Berlin A.M."/>
            <person name="Chapman S.B."/>
            <person name="Gainer-Dewar J."/>
            <person name="Goldberg J."/>
            <person name="Griggs A."/>
            <person name="Gujja S."/>
            <person name="Hansen M."/>
            <person name="Howarth C."/>
            <person name="Imamovic A."/>
            <person name="Ireland A."/>
            <person name="Larimer J."/>
            <person name="McCowan C."/>
            <person name="Murphy C."/>
            <person name="Pearson M."/>
            <person name="Poon T.W."/>
            <person name="Priest M."/>
            <person name="Roberts A."/>
            <person name="Saif S."/>
            <person name="Shea T."/>
            <person name="Sisk P."/>
            <person name="Sykes S."/>
            <person name="Wortman J."/>
            <person name="Nusbaum C."/>
            <person name="Birren B."/>
        </authorList>
    </citation>
    <scope>NUCLEOTIDE SEQUENCE [LARGE SCALE GENOMIC DNA]</scope>
    <source>
        <strain evidence="1 2">P1976</strain>
    </source>
</reference>
<name>A0A080Z5S3_PHYNI</name>
<evidence type="ECO:0000313" key="1">
    <source>
        <dbReference type="EMBL" id="ETO61984.1"/>
    </source>
</evidence>
<dbReference type="AlphaFoldDB" id="A0A080Z5S3"/>
<dbReference type="Proteomes" id="UP000028582">
    <property type="component" value="Unassembled WGS sequence"/>
</dbReference>
<proteinExistence type="predicted"/>
<sequence>MPRAISSRHTAPPQMPLGSMRNCHVVTLASSRLCRSFLANSSLVNAEWPQTFAVRPYEVSATDLRSHRRGFVIPY</sequence>
<dbReference type="EMBL" id="ANJA01003688">
    <property type="protein sequence ID" value="ETO61984.1"/>
    <property type="molecule type" value="Genomic_DNA"/>
</dbReference>
<protein>
    <submittedName>
        <fullName evidence="1">Uncharacterized protein</fullName>
    </submittedName>
</protein>
<organism evidence="1 2">
    <name type="scientific">Phytophthora nicotianae P1976</name>
    <dbReference type="NCBI Taxonomy" id="1317066"/>
    <lineage>
        <taxon>Eukaryota</taxon>
        <taxon>Sar</taxon>
        <taxon>Stramenopiles</taxon>
        <taxon>Oomycota</taxon>
        <taxon>Peronosporomycetes</taxon>
        <taxon>Peronosporales</taxon>
        <taxon>Peronosporaceae</taxon>
        <taxon>Phytophthora</taxon>
    </lineage>
</organism>
<comment type="caution">
    <text evidence="1">The sequence shown here is derived from an EMBL/GenBank/DDBJ whole genome shotgun (WGS) entry which is preliminary data.</text>
</comment>
<accession>A0A080Z5S3</accession>
<gene>
    <name evidence="1" type="ORF">F444_20063</name>
</gene>